<evidence type="ECO:0008006" key="4">
    <source>
        <dbReference type="Google" id="ProtNLM"/>
    </source>
</evidence>
<dbReference type="Proteomes" id="UP000886885">
    <property type="component" value="Chromosome 17A"/>
</dbReference>
<protein>
    <recommendedName>
        <fullName evidence="4">Retrovirus-related Pol polyprotein from transposon TNT 1-94</fullName>
    </recommendedName>
</protein>
<feature type="region of interest" description="Disordered" evidence="1">
    <location>
        <begin position="1"/>
        <end position="20"/>
    </location>
</feature>
<reference evidence="2" key="1">
    <citation type="journal article" date="2020" name="bioRxiv">
        <title>Hybrid origin of Populus tomentosa Carr. identified through genome sequencing and phylogenomic analysis.</title>
        <authorList>
            <person name="An X."/>
            <person name="Gao K."/>
            <person name="Chen Z."/>
            <person name="Li J."/>
            <person name="Yang X."/>
            <person name="Yang X."/>
            <person name="Zhou J."/>
            <person name="Guo T."/>
            <person name="Zhao T."/>
            <person name="Huang S."/>
            <person name="Miao D."/>
            <person name="Khan W.U."/>
            <person name="Rao P."/>
            <person name="Ye M."/>
            <person name="Lei B."/>
            <person name="Liao W."/>
            <person name="Wang J."/>
            <person name="Ji L."/>
            <person name="Li Y."/>
            <person name="Guo B."/>
            <person name="Mustafa N.S."/>
            <person name="Li S."/>
            <person name="Yun Q."/>
            <person name="Keller S.R."/>
            <person name="Mao J."/>
            <person name="Zhang R."/>
            <person name="Strauss S.H."/>
        </authorList>
    </citation>
    <scope>NUCLEOTIDE SEQUENCE</scope>
    <source>
        <strain evidence="2">GM15</strain>
        <tissue evidence="2">Leaf</tissue>
    </source>
</reference>
<comment type="caution">
    <text evidence="2">The sequence shown here is derived from an EMBL/GenBank/DDBJ whole genome shotgun (WGS) entry which is preliminary data.</text>
</comment>
<organism evidence="2 3">
    <name type="scientific">Populus tomentosa</name>
    <name type="common">Chinese white poplar</name>
    <dbReference type="NCBI Taxonomy" id="118781"/>
    <lineage>
        <taxon>Eukaryota</taxon>
        <taxon>Viridiplantae</taxon>
        <taxon>Streptophyta</taxon>
        <taxon>Embryophyta</taxon>
        <taxon>Tracheophyta</taxon>
        <taxon>Spermatophyta</taxon>
        <taxon>Magnoliopsida</taxon>
        <taxon>eudicotyledons</taxon>
        <taxon>Gunneridae</taxon>
        <taxon>Pentapetalae</taxon>
        <taxon>rosids</taxon>
        <taxon>fabids</taxon>
        <taxon>Malpighiales</taxon>
        <taxon>Salicaceae</taxon>
        <taxon>Saliceae</taxon>
        <taxon>Populus</taxon>
    </lineage>
</organism>
<keyword evidence="3" id="KW-1185">Reference proteome</keyword>
<accession>A0A8X7YCP9</accession>
<dbReference type="AlphaFoldDB" id="A0A8X7YCP9"/>
<feature type="compositionally biased region" description="Polar residues" evidence="1">
    <location>
        <begin position="7"/>
        <end position="20"/>
    </location>
</feature>
<gene>
    <name evidence="2" type="ORF">POTOM_053844</name>
</gene>
<proteinExistence type="predicted"/>
<evidence type="ECO:0000256" key="1">
    <source>
        <dbReference type="SAM" id="MobiDB-lite"/>
    </source>
</evidence>
<dbReference type="OrthoDB" id="1721964at2759"/>
<evidence type="ECO:0000313" key="3">
    <source>
        <dbReference type="Proteomes" id="UP000886885"/>
    </source>
</evidence>
<dbReference type="EMBL" id="JAAWWB010000033">
    <property type="protein sequence ID" value="KAG6742900.1"/>
    <property type="molecule type" value="Genomic_DNA"/>
</dbReference>
<evidence type="ECO:0000313" key="2">
    <source>
        <dbReference type="EMBL" id="KAG6742900.1"/>
    </source>
</evidence>
<sequence length="195" mass="22333">MYKYRSSVETDIVDSNSSPQRSEFIRLEGLPDVTEQNNNQESLQEDSNIFVPTTTQEDVEQIEPTIRRSSRTVKPLQQFTLLLNYILLTDGGEPLTYEESLQEGNSNKWELAMKDEMNISEKARMGSEGFSRLSPTQVRQLEQDIIVEEREENLTAMDVAAGKRGCRSMLCCEERLVVEALRWECLLVVVDVNGY</sequence>
<name>A0A8X7YCP9_POPTO</name>